<feature type="region of interest" description="Disordered" evidence="2">
    <location>
        <begin position="452"/>
        <end position="485"/>
    </location>
</feature>
<feature type="region of interest" description="Disordered" evidence="2">
    <location>
        <begin position="3349"/>
        <end position="3398"/>
    </location>
</feature>
<feature type="region of interest" description="Disordered" evidence="2">
    <location>
        <begin position="1144"/>
        <end position="1177"/>
    </location>
</feature>
<dbReference type="InterPro" id="IPR026854">
    <property type="entry name" value="VPS13_N"/>
</dbReference>
<dbReference type="RefSeq" id="XP_026742252.1">
    <property type="nucleotide sequence ID" value="XM_026886451.1"/>
</dbReference>
<feature type="region of interest" description="Disordered" evidence="2">
    <location>
        <begin position="96"/>
        <end position="115"/>
    </location>
</feature>
<dbReference type="RefSeq" id="XP_026742253.1">
    <property type="nucleotide sequence ID" value="XM_026886452.1"/>
</dbReference>
<proteinExistence type="predicted"/>
<feature type="region of interest" description="Disordered" evidence="2">
    <location>
        <begin position="2148"/>
        <end position="2180"/>
    </location>
</feature>
<evidence type="ECO:0000313" key="4">
    <source>
        <dbReference type="Proteomes" id="UP000322000"/>
    </source>
</evidence>
<protein>
    <submittedName>
        <fullName evidence="5 6">Uncharacterized protein LOC113504249</fullName>
    </submittedName>
</protein>
<dbReference type="Proteomes" id="UP000322000">
    <property type="component" value="Chromosome 21"/>
</dbReference>
<evidence type="ECO:0000256" key="1">
    <source>
        <dbReference type="ARBA" id="ARBA00022448"/>
    </source>
</evidence>
<keyword evidence="4" id="KW-1185">Reference proteome</keyword>
<feature type="compositionally biased region" description="Polar residues" evidence="2">
    <location>
        <begin position="268"/>
        <end position="288"/>
    </location>
</feature>
<evidence type="ECO:0000256" key="2">
    <source>
        <dbReference type="SAM" id="MobiDB-lite"/>
    </source>
</evidence>
<reference evidence="5 6" key="1">
    <citation type="submission" date="2025-04" db="UniProtKB">
        <authorList>
            <consortium name="RefSeq"/>
        </authorList>
    </citation>
    <scope>IDENTIFICATION</scope>
</reference>
<dbReference type="PANTHER" id="PTHR12517">
    <property type="entry name" value="VACUOLAR PROTEIN SORTING-ASSOCIATED PROTEIN 13B"/>
    <property type="match status" value="1"/>
</dbReference>
<dbReference type="RefSeq" id="XP_026742251.1">
    <property type="nucleotide sequence ID" value="XM_026886450.1"/>
</dbReference>
<gene>
    <name evidence="5 6 7" type="primary">LOC113504249</name>
</gene>
<feature type="region of interest" description="Disordered" evidence="2">
    <location>
        <begin position="1712"/>
        <end position="1732"/>
    </location>
</feature>
<keyword evidence="1" id="KW-0813">Transport</keyword>
<dbReference type="OrthoDB" id="445152at2759"/>
<feature type="compositionally biased region" description="Low complexity" evidence="2">
    <location>
        <begin position="891"/>
        <end position="907"/>
    </location>
</feature>
<evidence type="ECO:0000259" key="3">
    <source>
        <dbReference type="Pfam" id="PF12624"/>
    </source>
</evidence>
<accession>A0A7E5WNC8</accession>
<feature type="compositionally biased region" description="Basic and acidic residues" evidence="2">
    <location>
        <begin position="3349"/>
        <end position="3366"/>
    </location>
</feature>
<name>A0A7E5WNC8_TRINI</name>
<evidence type="ECO:0000313" key="5">
    <source>
        <dbReference type="RefSeq" id="XP_026742251.1"/>
    </source>
</evidence>
<dbReference type="Pfam" id="PF12624">
    <property type="entry name" value="VPS13_N"/>
    <property type="match status" value="1"/>
</dbReference>
<dbReference type="InterPro" id="IPR039782">
    <property type="entry name" value="VPS13B"/>
</dbReference>
<dbReference type="CTD" id="157680"/>
<dbReference type="GeneID" id="113504249"/>
<evidence type="ECO:0000313" key="6">
    <source>
        <dbReference type="RefSeq" id="XP_026742252.1"/>
    </source>
</evidence>
<dbReference type="KEGG" id="tnl:113504249"/>
<feature type="region of interest" description="Disordered" evidence="2">
    <location>
        <begin position="268"/>
        <end position="295"/>
    </location>
</feature>
<evidence type="ECO:0000313" key="7">
    <source>
        <dbReference type="RefSeq" id="XP_026742253.1"/>
    </source>
</evidence>
<feature type="compositionally biased region" description="Basic and acidic residues" evidence="2">
    <location>
        <begin position="466"/>
        <end position="481"/>
    </location>
</feature>
<sequence length="4009" mass="445180">MFKIESYVTPILLSYVDKYVRDFKPADAQVSLWGGGVALHNLVLKADVLQQEVALPFTLVSGRIHELLIQVPWTKIMSEPIIVTIDTIECVLSLNPPVSPDETPPPESPSRKTQVVEAPPGYMQALVRRIVSNIALRVHHLIVKYVQDDIVMSLNVKHLAVDSAGPNWEPAFADIDQSQPVIRRLVRLDDLTLCLDKSDADGKIRYYQEPLLYRCQLDLRVLTRLVSANTRRATNCSIQLRSSKLAWSASDDQLALLLRLIRERPTINKPQQPTQSATQVPLNTSSANSAEPARSESWSEWAWSWLPTWMDREGGVEEAPVPATPLPINFTAYLDDVSLVFKIMETESNHRRRARGVLELCASYAAIKSWICSPTTLRVRFGARQLELHSYGKCVCNHINFNATIDEPTIYLKRIFEGEPSSEPWNWPVEDLSEKVDSAEVVDETFIVSGQSGVAEGDPSQGVVETKSDEGQHEKSERDSQDESDELWGKLAPVLYIEYVHDRSPPHPLINPYENPPKDFQYSDWVEECNMIIKLEPVELRVCMGLIHRLKALWRIFKEKPLPESSEIKSPMRVLTVEECEALNENLPQKRVRVDARGFLLRFIPWNHVITERPKPAIVTLDIEAPRCTIAMNGPLYPQRVCAAASQIPDDGSVIAQGARLQVMTTLQGLKAFISSSDRELQRPCARADVRILTRMLLNKSYFDKTEVTQFSYHLKIRELSISGSAARLQTAYKVPLSLYQQTSCPAFKHTTLVKDALHDEESVAIDFVIEDFGIRGYLTKSVNMHVVTVQSAKVTAFHEPKGAELKQAWLFSAPDVPTTTPYLRMAIQWCNKVIPDSFDYVGAWAEPTAFSIDPLLIAWLAYKPTHKPCESNISAGKSTSSQYYMRRRTTPPSSSGRGGSRTNNSGAELVHVRSRSHGSSSEPSEKKEFKVPLPQHKPPETWWTDERLVALHKRLRYLLLNVELGLVLVYVTMSTASALDCMTLRDAMERHANASHRVLGLSLGRLSLHSSTNTRTLWQEIKHDGPTFIKTKPESESFPWKVRLADVSCYTLEAIKAPTSDAERTSSNSGLRSRLKIPHLATPRTILELVTTTVTISVATKSLQYMSVGRKGVRKTPTAPAAATEGTKAKYFTSGMEFKPTSLKEFVRGPAARRSKTSNLEPSSTTENQSHPTIRDRLPSEVVTVTDGPVVSLGVHLHADTPPIITRLERDQLHTVMAAVHCFSHILTLLKDSSTPMPKQTVPASTGSSIRSLVRSVDEVDEDATPSDNSDHSELISIFDRSITGREKTLKTSVWFQWVVSHATLVIASKVVKLAFDIDDIIVTVDIQTQYNQLKIKVASATVKHYERSGVDDWSAGVMSGRVLEAREPDDAKEDNHFLLITVTQAQISNLPESWKEELHPKLLEQNSSSDDSMWEVYATLAPLEVVVQPVILENVVSLINEMVPRAFCPLKNKIEHRPSSSWQWPFCYVNAGGIRMLLTGEVQGMRDKRGDRSREKRQERREDYKEEDDAFILTIGKVNLNPHPDNPICRRAVNTGLDSGWVPAAGGYEGRQYEILINQVAIQSVQFKQLIASEESSEYSKGTTSENPALKWSRRVIKPTITPILHTVDLCCVLAPALYTGNSLTCGPAVELNLVSDCAIELSLAHLLLIKHMHAEFVAVSARESLREVNLQSVDSQDVCPYASVLAKHLDDYVSPSEATLIEVEETHQHFTQSTDSGIETGTSSSSKVKVSESVSGKKSFGVVFAEQTVNPSEFLEVYVTMGMIELSLYVADDDTPEIIPLRMPHVEPAEDIIEAPQQRGPVKEERPEEDKIAHNVKAETDSLSAGGSRSLTELVREADLAHTLLEIPTLTQQARKCEGNVPLIHVTLQQPNLYFWRKKTQRSLQYSLFDAWVGLGMGRMEGHWKAALLSTATGVPDPVSDILPALASLKIVAPITYSTHASSNPSIAGARGTIRLDIERPVQLEVCSDRLKRLKGIIRLVRRQLGHHKHGEHVGHHHHRPPLYKLRTAFLHQGIESITINTSQIGVCGSEGTVGWDSASLQVSATARPAKVNARSLITALLVACGPPGDRRHVVMQPLMLGMEMEASWEAWRRVEGGVSAHEPSIDIGVEFDRVIFDLRPADIIAADRIKKVIHDVFETQPPPVVETSSEKIQQVHHPKPSPTKNIPKPRSESRLSTMSIERDPDDHFYKDDLRSGAFKILSGGQLPMAYQVMLHGATVSWRYPHPRAITRVVAFPLLGQEQEIDCVLELYVMLLGKWEPHTYFKIPISEPRELNLYIPPPDSIFATMWRFRAVSDREPVKLPYEFNINKFAPGSDPLFIDHEPEREKSLPVKKVTAEHLAGVLRVDSYFAPRLLPRTKIIARLAQLQIHVHNTLPHLPNQTNYLEGYYVSKPLMRSHRVLSLMAVNTIAHVHTSSPAGFMMLTDTMLSCDIVDCATGTMEQLVGQFRLQGGVSSNHLTQGGPRTRVTTSGIHVSLHVPRLRTLQGLASDWLKAREEYLNELTPHDTDQPPPPKKTKRVVAAETALSLEGRVSLWLHNSCASALRIGQEGTDEVVPLGPGARLAYRWRNPTAPRRLRVALAGPTADWHWSTSIPFVAGFARLRLERPEADSKSFPNQGLFVHVKIEETGARRSMHLSGRLVLANMLRFNLLYKVRAHCSDAAQWRTVCSGELSSETVGRSVICGAECDMVLKIKFGTHDTGWSGDIPLKECPKENVPWLVKVPSEGDVQYVSVWCRVVRARSDGRILATMWPLYVLHSHLPLDTDVLIVTEPTMTTAEDLTPMQLRPPPLLQTTPGRGTTTHLLAPGTTAARHSLSFQYRNIECPVTREAVPLHYGVTDISVFDKRSPISNIDDVIKEILRWLERSGRIATSAWPYSIVSKHIKGTWVPVLMQPRCDVTVRYQAVRAGGGCCLEIQLCPVVLLCNAAPIALTLRAQDAAPLCKLEPGTAISPPSAILKKPFFMSVEMGRETFVSCQLQVSAEEPGRYGAPPPGHVALDHAAVFSILCNQKVALLTMYYEIKEDINVIGLTSTYVLINRLNIDILVSAIAVPIEVEEEYSLHPKTFKVVPPTKGGGIHGTPLCRFWLRGRWRGGDLTELSTYLCLSLPAGAGYPSRPPVPVRLGELPVRRSIALIDANRRSVPIVVTQIKHESRWLVVVAPDPCPQFVIHNHTRMTLAVAQPMNNNDESSSSHMEPAIECKGARWWCVVLPDMAIHYSTPAYCARYPPPPPPMSAAPISVPFLTFTKGKDESDFDWCTPVAAADGEQLIQLFGGLTIKLRVRTHPHSTLIELQDVDQNDISASDIRRRLFGAMTSHDTVQEHALKLSTHEANLQRINAEFKLQAVADHEQKSNDSLKRRESFPKKQHSPSFQLDLKDESSQPPSAHPTTGEATEASPVVMHCQTKTKFGEHPEPSTIVFHASETNISRCSLPKIETDPDFMEMSSPLLECERVRLVISGIAIEMAASPDVLPLFALHLDRTALLVMADSKKTQTVLSIADAQIDNLQYENGQYDFAVIASTRAEPLEADRWPPLWNMFAEEEAFATRQSSARLLLKLKHDKWTVVSYEYNELTEVEVRLGTLALYVEDAYVKALVELSRLVMPAGSHDAATVSEERSIQTPLRLRLLHVHPLDLTLTLHTAVRMYIALDQSPLRLSAFKLHDMMTSAERLTHALTVHYLSAAILGAGWVVGGLELLGAPGALAARLGGATGGVRGVASAAAAALLRSLSAWAGSLARNLDLLAGDEEHARRAAAARRRPPPSFVAGLVAGITNFAINILGAVGGLAHHPLVGVAVGETESGAAALRRGLLGALTKPLSATADLVAYAGTGLLRQTGWDPVPEPRRPWPALESRTRAGWRRDCVRWMFRMCELTALAGFEVLLDNAPLQLLFTHKFLVVADPESERIVEMIDFRSCSLGPYQGDIIELSVTQKRSKAPESRGPDEDDEYQISAAAMARVARYTGAEGSQHSEMRVLSLLPMPGRSHSLHAALAAALHHNADTHFPLL</sequence>
<feature type="domain" description="Chorein N-terminal" evidence="3">
    <location>
        <begin position="5"/>
        <end position="213"/>
    </location>
</feature>
<feature type="compositionally biased region" description="Polar residues" evidence="2">
    <location>
        <begin position="3383"/>
        <end position="3394"/>
    </location>
</feature>
<feature type="compositionally biased region" description="Polar residues" evidence="2">
    <location>
        <begin position="1158"/>
        <end position="1173"/>
    </location>
</feature>
<dbReference type="PANTHER" id="PTHR12517:SF0">
    <property type="entry name" value="INTERMEMBRANE LIPID TRANSFER PROTEIN VPS13B"/>
    <property type="match status" value="1"/>
</dbReference>
<feature type="compositionally biased region" description="Pro residues" evidence="2">
    <location>
        <begin position="97"/>
        <end position="108"/>
    </location>
</feature>
<feature type="compositionally biased region" description="Low complexity" evidence="2">
    <location>
        <begin position="1722"/>
        <end position="1732"/>
    </location>
</feature>
<feature type="region of interest" description="Disordered" evidence="2">
    <location>
        <begin position="881"/>
        <end position="934"/>
    </location>
</feature>
<organism evidence="4 7">
    <name type="scientific">Trichoplusia ni</name>
    <name type="common">Cabbage looper</name>
    <dbReference type="NCBI Taxonomy" id="7111"/>
    <lineage>
        <taxon>Eukaryota</taxon>
        <taxon>Metazoa</taxon>
        <taxon>Ecdysozoa</taxon>
        <taxon>Arthropoda</taxon>
        <taxon>Hexapoda</taxon>
        <taxon>Insecta</taxon>
        <taxon>Pterygota</taxon>
        <taxon>Neoptera</taxon>
        <taxon>Endopterygota</taxon>
        <taxon>Lepidoptera</taxon>
        <taxon>Glossata</taxon>
        <taxon>Ditrysia</taxon>
        <taxon>Noctuoidea</taxon>
        <taxon>Noctuidae</taxon>
        <taxon>Plusiinae</taxon>
        <taxon>Trichoplusia</taxon>
    </lineage>
</organism>